<reference evidence="6 7" key="1">
    <citation type="journal article" date="2023" name="Commun. Biol.">
        <title>Genome analysis of Parmales, the sister group of diatoms, reveals the evolutionary specialization of diatoms from phago-mixotrophs to photoautotrophs.</title>
        <authorList>
            <person name="Ban H."/>
            <person name="Sato S."/>
            <person name="Yoshikawa S."/>
            <person name="Yamada K."/>
            <person name="Nakamura Y."/>
            <person name="Ichinomiya M."/>
            <person name="Sato N."/>
            <person name="Blanc-Mathieu R."/>
            <person name="Endo H."/>
            <person name="Kuwata A."/>
            <person name="Ogata H."/>
        </authorList>
    </citation>
    <scope>NUCLEOTIDE SEQUENCE [LARGE SCALE GENOMIC DNA]</scope>
</reference>
<dbReference type="InterPro" id="IPR014001">
    <property type="entry name" value="Helicase_ATP-bd"/>
</dbReference>
<dbReference type="PROSITE" id="PS51194">
    <property type="entry name" value="HELICASE_CTER"/>
    <property type="match status" value="1"/>
</dbReference>
<dbReference type="Proteomes" id="UP001165060">
    <property type="component" value="Unassembled WGS sequence"/>
</dbReference>
<dbReference type="InterPro" id="IPR000330">
    <property type="entry name" value="SNF2_N"/>
</dbReference>
<evidence type="ECO:0000313" key="6">
    <source>
        <dbReference type="EMBL" id="GMI20667.1"/>
    </source>
</evidence>
<dbReference type="PANTHER" id="PTHR45766:SF6">
    <property type="entry name" value="SWI_SNF-RELATED MATRIX-ASSOCIATED ACTIN-DEPENDENT REGULATOR OF CHROMATIN SUBFAMILY A-LIKE PROTEIN 1"/>
    <property type="match status" value="1"/>
</dbReference>
<dbReference type="SUPFAM" id="SSF52540">
    <property type="entry name" value="P-loop containing nucleoside triphosphate hydrolases"/>
    <property type="match status" value="2"/>
</dbReference>
<evidence type="ECO:0000259" key="5">
    <source>
        <dbReference type="PROSITE" id="PS51194"/>
    </source>
</evidence>
<feature type="compositionally biased region" description="Basic and acidic residues" evidence="3">
    <location>
        <begin position="370"/>
        <end position="382"/>
    </location>
</feature>
<keyword evidence="7" id="KW-1185">Reference proteome</keyword>
<name>A0ABQ6M6V3_9STRA</name>
<dbReference type="Gene3D" id="3.40.50.10810">
    <property type="entry name" value="Tandem AAA-ATPase domain"/>
    <property type="match status" value="1"/>
</dbReference>
<feature type="compositionally biased region" description="Low complexity" evidence="3">
    <location>
        <begin position="1129"/>
        <end position="1138"/>
    </location>
</feature>
<organism evidence="6 7">
    <name type="scientific">Tetraparma gracilis</name>
    <dbReference type="NCBI Taxonomy" id="2962635"/>
    <lineage>
        <taxon>Eukaryota</taxon>
        <taxon>Sar</taxon>
        <taxon>Stramenopiles</taxon>
        <taxon>Ochrophyta</taxon>
        <taxon>Bolidophyceae</taxon>
        <taxon>Parmales</taxon>
        <taxon>Triparmaceae</taxon>
        <taxon>Tetraparma</taxon>
    </lineage>
</organism>
<evidence type="ECO:0000256" key="1">
    <source>
        <dbReference type="ARBA" id="ARBA00022801"/>
    </source>
</evidence>
<feature type="compositionally biased region" description="Basic residues" evidence="3">
    <location>
        <begin position="350"/>
        <end position="369"/>
    </location>
</feature>
<evidence type="ECO:0000259" key="4">
    <source>
        <dbReference type="PROSITE" id="PS51192"/>
    </source>
</evidence>
<dbReference type="SMART" id="SM00487">
    <property type="entry name" value="DEXDc"/>
    <property type="match status" value="1"/>
</dbReference>
<feature type="domain" description="Helicase C-terminal" evidence="5">
    <location>
        <begin position="869"/>
        <end position="1021"/>
    </location>
</feature>
<evidence type="ECO:0000256" key="3">
    <source>
        <dbReference type="SAM" id="MobiDB-lite"/>
    </source>
</evidence>
<evidence type="ECO:0000313" key="7">
    <source>
        <dbReference type="Proteomes" id="UP001165060"/>
    </source>
</evidence>
<gene>
    <name evidence="6" type="ORF">TeGR_g7312</name>
</gene>
<feature type="compositionally biased region" description="Basic and acidic residues" evidence="3">
    <location>
        <begin position="700"/>
        <end position="719"/>
    </location>
</feature>
<feature type="region of interest" description="Disordered" evidence="3">
    <location>
        <begin position="1086"/>
        <end position="1138"/>
    </location>
</feature>
<dbReference type="EMBL" id="BRYB01000020">
    <property type="protein sequence ID" value="GMI20667.1"/>
    <property type="molecule type" value="Genomic_DNA"/>
</dbReference>
<accession>A0ABQ6M6V3</accession>
<dbReference type="Pfam" id="PF00176">
    <property type="entry name" value="SNF2-rel_dom"/>
    <property type="match status" value="1"/>
</dbReference>
<feature type="compositionally biased region" description="Acidic residues" evidence="3">
    <location>
        <begin position="429"/>
        <end position="466"/>
    </location>
</feature>
<evidence type="ECO:0000256" key="2">
    <source>
        <dbReference type="SAM" id="Coils"/>
    </source>
</evidence>
<protein>
    <submittedName>
        <fullName evidence="6">Uncharacterized protein</fullName>
    </submittedName>
</protein>
<dbReference type="CDD" id="cd18793">
    <property type="entry name" value="SF2_C_SNF"/>
    <property type="match status" value="1"/>
</dbReference>
<dbReference type="InterPro" id="IPR038718">
    <property type="entry name" value="SNF2-like_sf"/>
</dbReference>
<feature type="compositionally biased region" description="Basic residues" evidence="3">
    <location>
        <begin position="412"/>
        <end position="423"/>
    </location>
</feature>
<dbReference type="SMART" id="SM00490">
    <property type="entry name" value="HELICc"/>
    <property type="match status" value="1"/>
</dbReference>
<feature type="region of interest" description="Disordered" evidence="3">
    <location>
        <begin position="346"/>
        <end position="513"/>
    </location>
</feature>
<dbReference type="PROSITE" id="PS51192">
    <property type="entry name" value="HELICASE_ATP_BIND_1"/>
    <property type="match status" value="1"/>
</dbReference>
<proteinExistence type="predicted"/>
<keyword evidence="1" id="KW-0378">Hydrolase</keyword>
<comment type="caution">
    <text evidence="6">The sequence shown here is derived from an EMBL/GenBank/DDBJ whole genome shotgun (WGS) entry which is preliminary data.</text>
</comment>
<dbReference type="InterPro" id="IPR027417">
    <property type="entry name" value="P-loop_NTPase"/>
</dbReference>
<feature type="region of interest" description="Disordered" evidence="3">
    <location>
        <begin position="1"/>
        <end position="96"/>
    </location>
</feature>
<dbReference type="InterPro" id="IPR049730">
    <property type="entry name" value="SNF2/RAD54-like_C"/>
</dbReference>
<dbReference type="Gene3D" id="3.40.50.300">
    <property type="entry name" value="P-loop containing nucleotide triphosphate hydrolases"/>
    <property type="match status" value="1"/>
</dbReference>
<feature type="domain" description="Helicase ATP-binding" evidence="4">
    <location>
        <begin position="513"/>
        <end position="601"/>
    </location>
</feature>
<dbReference type="InterPro" id="IPR001650">
    <property type="entry name" value="Helicase_C-like"/>
</dbReference>
<feature type="coiled-coil region" evidence="2">
    <location>
        <begin position="146"/>
        <end position="173"/>
    </location>
</feature>
<keyword evidence="2" id="KW-0175">Coiled coil</keyword>
<feature type="region of interest" description="Disordered" evidence="3">
    <location>
        <begin position="819"/>
        <end position="841"/>
    </location>
</feature>
<sequence length="1326" mass="144348">MRAGNGIYQPSPGQPAPGHPSPGQASFGQPPLGTAPSPGANPFKQLGHAVPGRDPLMGSYDPPPLPPGPSAAHAQGRWDQPGASSYPPGQPMGQQAMAQHMMQAGMNGMGGQHGVGGMMYQNQGFNAHLGPAPPQYGMAPVAPARQMSYLENLKAQQDQIARVKEQKQLQEQYEMRLQQQHALMYGHGAPTLGHSYYGGSREPPYKHVLLSANDRESFLLEIKRNYTPEGPIDMSTEDSGGLQVINATWKAANGGISLRKSLKDAAAQVGGRAVYDEATNKWRLPIDCYQGIAGKLSMLPGIDHFLTCHPIPMHVFSRLMVLREEGKTDGKEEEYHWEAEFLQWCGGTGKRSRPPTKKKKKKKKEKKKGKADDNGSGSDREAGRKRKKASRPPPPAGSDGDSDFEDFGGRSVGKKKAGKKKAAKKNDSDGDGDGDSDFEMDEVDEIASESESEEEVFDSDSDEEGGDSSSGSDESDDETSTAAATVDLTDDSAPVPNPLNLRKDETHVMTSTKDRWRKKHKVVVMSFGLITKVFKAGMLKPGAFKCVIIDESHMLKNPKSQRTKALLPLLKAASRRIMLSGTPAFARPNEMYSQINAIVKDDKEDPASPFLSEKAFIKRYGKGDGKVNDVAGKMKELHLSLGSFMIRRYKKDILKSLPAKQRIVTYFKLPDTPLAKKIKENMKLLLDGKGKMAEIAQEQSDEREKKRKEGGGEEKGDGEEKGEEEGGEKEGAGAAKVASITMQEVELIISQEAQDELNVETAKLTSRYNLEAGDPNTNFSALNNYFSQQRVTIEGNVKANAEQKLAIVLNEGAFRGRPLLQPGAAGGDKGPKGDEAPLDETEEAKKRKQLLMKLYMDTGVAKIPAACEHVRQTLNSPEAPKLCIFAHHGAVLDGIRDGALKGVNYIRIDGKTLPKKRQEAISKFQQDPKIRVALLSITAAGVAVTLTASSRVLFVELFWTPAMLLQAEDRCHRIGQLSTVRAKYLMARDTLDDVLWELADRKIQSLGEFVEGRDNAMLEIDGSKGDGEAYSWGLAKVAASADSDDDDDGDGNDLAAVAAKKKISDKADAATAKAYEKDFSALGREELEKVRNEEEEEDDEDGGRGLASGRSTPSEQIYLGGAPRPPANTKPKTATTSSAETIVLAEDDEDDAMAPGSQDAPVALDDSDVEEVQEKVPEVQEELKLHRLIVNETGNLGLHLMFDSENIPIFRGNKKNEMGVKTNMTNHALIALGDQSLANMDAGSLASVDHITAMILRKARPLELITCFFKSGKRVDFASYQIGFSQFDALQDYQRQQRAQQIAVHNAKVAQEKNGPPPVIDLADSD</sequence>
<dbReference type="Pfam" id="PF00271">
    <property type="entry name" value="Helicase_C"/>
    <property type="match status" value="1"/>
</dbReference>
<dbReference type="PANTHER" id="PTHR45766">
    <property type="entry name" value="DNA ANNEALING HELICASE AND ENDONUCLEASE ZRANB3 FAMILY MEMBER"/>
    <property type="match status" value="1"/>
</dbReference>
<feature type="region of interest" description="Disordered" evidence="3">
    <location>
        <begin position="693"/>
        <end position="735"/>
    </location>
</feature>